<gene>
    <name evidence="2" type="ORF">AMTR_s00031p00010980</name>
</gene>
<protein>
    <submittedName>
        <fullName evidence="2">Uncharacterized protein</fullName>
    </submittedName>
</protein>
<dbReference type="EMBL" id="KI392442">
    <property type="protein sequence ID" value="ERN16482.1"/>
    <property type="molecule type" value="Genomic_DNA"/>
</dbReference>
<dbReference type="Proteomes" id="UP000017836">
    <property type="component" value="Unassembled WGS sequence"/>
</dbReference>
<evidence type="ECO:0000313" key="2">
    <source>
        <dbReference type="EMBL" id="ERN16482.1"/>
    </source>
</evidence>
<feature type="region of interest" description="Disordered" evidence="1">
    <location>
        <begin position="835"/>
        <end position="890"/>
    </location>
</feature>
<feature type="region of interest" description="Disordered" evidence="1">
    <location>
        <begin position="551"/>
        <end position="576"/>
    </location>
</feature>
<feature type="region of interest" description="Disordered" evidence="1">
    <location>
        <begin position="195"/>
        <end position="269"/>
    </location>
</feature>
<dbReference type="PANTHER" id="PTHR31115:SF2">
    <property type="entry name" value="OS05G0107300 PROTEIN"/>
    <property type="match status" value="1"/>
</dbReference>
<feature type="compositionally biased region" description="Basic and acidic residues" evidence="1">
    <location>
        <begin position="861"/>
        <end position="883"/>
    </location>
</feature>
<feature type="region of interest" description="Disordered" evidence="1">
    <location>
        <begin position="1"/>
        <end position="24"/>
    </location>
</feature>
<dbReference type="eggNOG" id="ENOG502QQJ5">
    <property type="taxonomic scope" value="Eukaryota"/>
</dbReference>
<organism evidence="2 3">
    <name type="scientific">Amborella trichopoda</name>
    <dbReference type="NCBI Taxonomy" id="13333"/>
    <lineage>
        <taxon>Eukaryota</taxon>
        <taxon>Viridiplantae</taxon>
        <taxon>Streptophyta</taxon>
        <taxon>Embryophyta</taxon>
        <taxon>Tracheophyta</taxon>
        <taxon>Spermatophyta</taxon>
        <taxon>Magnoliopsida</taxon>
        <taxon>Amborellales</taxon>
        <taxon>Amborellaceae</taxon>
        <taxon>Amborella</taxon>
    </lineage>
</organism>
<reference evidence="3" key="1">
    <citation type="journal article" date="2013" name="Science">
        <title>The Amborella genome and the evolution of flowering plants.</title>
        <authorList>
            <consortium name="Amborella Genome Project"/>
        </authorList>
    </citation>
    <scope>NUCLEOTIDE SEQUENCE [LARGE SCALE GENOMIC DNA]</scope>
</reference>
<dbReference type="HOGENOM" id="CLU_006442_0_0_1"/>
<feature type="compositionally biased region" description="Polar residues" evidence="1">
    <location>
        <begin position="10"/>
        <end position="24"/>
    </location>
</feature>
<feature type="region of interest" description="Disordered" evidence="1">
    <location>
        <begin position="1191"/>
        <end position="1284"/>
    </location>
</feature>
<feature type="compositionally biased region" description="Polar residues" evidence="1">
    <location>
        <begin position="444"/>
        <end position="458"/>
    </location>
</feature>
<feature type="region of interest" description="Disordered" evidence="1">
    <location>
        <begin position="591"/>
        <end position="686"/>
    </location>
</feature>
<dbReference type="STRING" id="13333.U5D4Y8"/>
<evidence type="ECO:0000256" key="1">
    <source>
        <dbReference type="SAM" id="MobiDB-lite"/>
    </source>
</evidence>
<name>U5D4Y8_AMBTC</name>
<evidence type="ECO:0000313" key="3">
    <source>
        <dbReference type="Proteomes" id="UP000017836"/>
    </source>
</evidence>
<feature type="compositionally biased region" description="Polar residues" evidence="1">
    <location>
        <begin position="629"/>
        <end position="641"/>
    </location>
</feature>
<feature type="compositionally biased region" description="Basic and acidic residues" evidence="1">
    <location>
        <begin position="659"/>
        <end position="671"/>
    </location>
</feature>
<feature type="compositionally biased region" description="Basic and acidic residues" evidence="1">
    <location>
        <begin position="373"/>
        <end position="388"/>
    </location>
</feature>
<proteinExistence type="predicted"/>
<dbReference type="Gramene" id="ERN16482">
    <property type="protein sequence ID" value="ERN16482"/>
    <property type="gene ID" value="AMTR_s00031p00010980"/>
</dbReference>
<feature type="compositionally biased region" description="Basic and acidic residues" evidence="1">
    <location>
        <begin position="594"/>
        <end position="604"/>
    </location>
</feature>
<feature type="compositionally biased region" description="Basic and acidic residues" evidence="1">
    <location>
        <begin position="1207"/>
        <end position="1219"/>
    </location>
</feature>
<keyword evidence="3" id="KW-1185">Reference proteome</keyword>
<sequence>MASNARFDVASSSPEGSTFTANYQNGQRGAFSVPVDRSGSFHESIEGRVMNSGSNVTRGGMLPHSEMPPPLSQCLPLEPLSMGEQKFSRQGELKRVLSVSLGITSEDSSFGAAHNKPMSAAAIEELKRFKSCILENTSKAREKAKFFGNCLSKLDKYQHTIFSRKRLRNENSLNERSCTLLPGDRSVSSANLMKMGTQGHQTPSNSELTSPRSEDRSKNVLNKRVRTSMVDVRTEGRGAGLSRPAGSTDREKDALRSANVSGSEHSEEKARVLLTGGESWDKKMKRRRSAIKPEVSTAAVVNRSLEADRELKKGLQQRLNNETRSRLSDVHGFRSGSSNGIVGTNKLDGTAQTSVMSVRAAPKNDLDNSNLSNERRDRMAGADKERVIVKAANKANIRDDSSAGSPTPVTKGKGSRAPRSNAGALNSSSPNFPRASGALEGWEQPSSTSKVQAISAANNRKRPMPARSPSPVTQWARQRPQKMSRIARRSNLVPPVSIRDDSQISSEGFAASDVGTTRVASMEATGPGVGRRASNSAQQAKLKFDVISSPAGISESEESGAAENKLRKKNGEMEDKALNKVSTIALSSKKNKILSKEDSGDGVRRLGRSGRGVAPSRTGPSLMREKFENTVSMNQLKSTRPGSDRIESKTGSGRPPSKKYSDRKAFTRPKDVLNSGSSEFAGESDDDHEELLAAADSAINAGYRACSSPFWKQMEPIFAFVTADDLAYLKYQIKLVDEFDGSVCNPLVPDQIGKDANGCTVNPSSPALSSGDKQVVLHNEVCPNESGRTGSSVDESLDFEALPKKLGRDRWLEKMIPLSQRLIAALIHEDDLEEYNPPCRQDDEPFQYTSDDSPCGTGSHIESESKDADKMESEIESEADLKNQRPHSLDSFSCDGSTASNCFRSPNFRSHLNNGDSLQDDDIVVHSEIGIVTENHLDDLQCIQTVISGTSSNESQYQQLCLNSRILLELQSIGLFPESVPDLAQGEDEIDKDIFERKEEIYQQVRKKKNQLCKLERTVLKRREVEERDRERLAMDKLVEMAYCKHMGCRANASGNKSGASKIAKHAALAFAKRTLARCRKYEDTGRSCFSEPAFRDGILFPPLLGNDATYLGDGNPANLDTEALAAGLMPSGHVTRLVEPRDNIEKDSPDSFQALVTSSGEPFAKDEPWSNRGKRREVFLDDVGCASTPRATPSLCDSLMGGAKGKRSERDRDHKDISTRSGTAKSGRPSLGSVRGERKTKTKPRQKTAQLSASVNGLLGKIQEDPKGTSPALPQSSEKDGNKAKGLVASSRLGNHASNLPHDTEGAIDLTHLQLPGMEELGVADDLGAQGQDLSSWFNFDDEGLQDHDFMGLEIPMDDLSELNMIM</sequence>
<dbReference type="OMA" id="KQMDRYF"/>
<feature type="region of interest" description="Disordered" evidence="1">
    <location>
        <begin position="357"/>
        <end position="483"/>
    </location>
</feature>
<feature type="compositionally biased region" description="Polar residues" evidence="1">
    <location>
        <begin position="198"/>
        <end position="211"/>
    </location>
</feature>
<accession>U5D4Y8</accession>
<dbReference type="PANTHER" id="PTHR31115">
    <property type="entry name" value="OS05G0107300 PROTEIN"/>
    <property type="match status" value="1"/>
</dbReference>
<dbReference type="GO" id="GO:0070461">
    <property type="term" value="C:SAGA-type complex"/>
    <property type="evidence" value="ECO:0007669"/>
    <property type="project" value="EnsemblPlants"/>
</dbReference>